<dbReference type="Gene3D" id="1.10.510.10">
    <property type="entry name" value="Transferase(Phosphotransferase) domain 1"/>
    <property type="match status" value="1"/>
</dbReference>
<comment type="caution">
    <text evidence="3">The sequence shown here is derived from an EMBL/GenBank/DDBJ whole genome shotgun (WGS) entry which is preliminary data.</text>
</comment>
<evidence type="ECO:0000256" key="1">
    <source>
        <dbReference type="SAM" id="MobiDB-lite"/>
    </source>
</evidence>
<dbReference type="PANTHER" id="PTHR24359">
    <property type="entry name" value="SERINE/THREONINE-PROTEIN KINASE SBK1"/>
    <property type="match status" value="1"/>
</dbReference>
<dbReference type="CDD" id="cd00180">
    <property type="entry name" value="PKc"/>
    <property type="match status" value="1"/>
</dbReference>
<dbReference type="GO" id="GO:0005524">
    <property type="term" value="F:ATP binding"/>
    <property type="evidence" value="ECO:0007669"/>
    <property type="project" value="InterPro"/>
</dbReference>
<dbReference type="EMBL" id="LCTW02000002">
    <property type="protein sequence ID" value="KXX83292.1"/>
    <property type="molecule type" value="Genomic_DNA"/>
</dbReference>
<dbReference type="SUPFAM" id="SSF56112">
    <property type="entry name" value="Protein kinase-like (PK-like)"/>
    <property type="match status" value="1"/>
</dbReference>
<dbReference type="SMART" id="SM00220">
    <property type="entry name" value="S_TKc"/>
    <property type="match status" value="1"/>
</dbReference>
<reference evidence="3 4" key="1">
    <citation type="journal article" date="2016" name="Genome Announc.">
        <title>Genome Sequence of Madurella mycetomatis mm55, Isolated from a Human Mycetoma Case in Sudan.</title>
        <authorList>
            <person name="Smit S."/>
            <person name="Derks M.F."/>
            <person name="Bervoets S."/>
            <person name="Fahal A."/>
            <person name="van Leeuwen W."/>
            <person name="van Belkum A."/>
            <person name="van de Sande W.W."/>
        </authorList>
    </citation>
    <scope>NUCLEOTIDE SEQUENCE [LARGE SCALE GENOMIC DNA]</scope>
    <source>
        <strain evidence="4">mm55</strain>
    </source>
</reference>
<dbReference type="Pfam" id="PF00069">
    <property type="entry name" value="Pkinase"/>
    <property type="match status" value="1"/>
</dbReference>
<gene>
    <name evidence="3" type="ORF">MMYC01_200294</name>
</gene>
<dbReference type="InterPro" id="IPR000719">
    <property type="entry name" value="Prot_kinase_dom"/>
</dbReference>
<dbReference type="GO" id="GO:0004674">
    <property type="term" value="F:protein serine/threonine kinase activity"/>
    <property type="evidence" value="ECO:0007669"/>
    <property type="project" value="TreeGrafter"/>
</dbReference>
<dbReference type="InterPro" id="IPR011009">
    <property type="entry name" value="Kinase-like_dom_sf"/>
</dbReference>
<evidence type="ECO:0000313" key="3">
    <source>
        <dbReference type="EMBL" id="KXX83292.1"/>
    </source>
</evidence>
<protein>
    <submittedName>
        <fullName evidence="3">Cyclin-dependent kinase-like 4</fullName>
    </submittedName>
</protein>
<dbReference type="PANTHER" id="PTHR24359:SF37">
    <property type="entry name" value="PROTEIN KINASE DOMAIN-CONTAINING PROTEIN"/>
    <property type="match status" value="1"/>
</dbReference>
<feature type="region of interest" description="Disordered" evidence="1">
    <location>
        <begin position="10"/>
        <end position="61"/>
    </location>
</feature>
<accession>A0A175WIA9</accession>
<dbReference type="OrthoDB" id="20872at2759"/>
<dbReference type="AlphaFoldDB" id="A0A175WIA9"/>
<evidence type="ECO:0000313" key="4">
    <source>
        <dbReference type="Proteomes" id="UP000078237"/>
    </source>
</evidence>
<keyword evidence="4" id="KW-1185">Reference proteome</keyword>
<dbReference type="Proteomes" id="UP000078237">
    <property type="component" value="Unassembled WGS sequence"/>
</dbReference>
<name>A0A175WIA9_9PEZI</name>
<proteinExistence type="predicted"/>
<feature type="domain" description="Protein kinase" evidence="2">
    <location>
        <begin position="298"/>
        <end position="630"/>
    </location>
</feature>
<evidence type="ECO:0000259" key="2">
    <source>
        <dbReference type="PROSITE" id="PS50011"/>
    </source>
</evidence>
<organism evidence="3 4">
    <name type="scientific">Madurella mycetomatis</name>
    <dbReference type="NCBI Taxonomy" id="100816"/>
    <lineage>
        <taxon>Eukaryota</taxon>
        <taxon>Fungi</taxon>
        <taxon>Dikarya</taxon>
        <taxon>Ascomycota</taxon>
        <taxon>Pezizomycotina</taxon>
        <taxon>Sordariomycetes</taxon>
        <taxon>Sordariomycetidae</taxon>
        <taxon>Sordariales</taxon>
        <taxon>Sordariales incertae sedis</taxon>
        <taxon>Madurella</taxon>
    </lineage>
</organism>
<dbReference type="VEuPathDB" id="FungiDB:MMYC01_200294"/>
<dbReference type="PROSITE" id="PS50011">
    <property type="entry name" value="PROTEIN_KINASE_DOM"/>
    <property type="match status" value="1"/>
</dbReference>
<sequence length="689" mass="79117">MALPPVYQLQVDLPDDSGTHPWTKPGKTTCLRSAQSPPSEVDRESVDNTDEASESWDSATPIEEVDLETRCYGKGLPSIEFENSDALADVLIEHATIGTEEDDPEPRFDDDGLPIIEDDNNDTLADVLRNHAVMGIEERRFWPIEFLYRIISRERLLAELKRDPYQSLRIEKHDVVVAILNGGYVRLFALLLLIDKGHEIDQFITQGLSDSILPVKRQPKCKASKIRFMANENGQDAGRPGELQLMYKWTPREKEDFEERQWSVIPARLRFPKHYKFEPKTILPWKVATQPGDSDEGLLGSQFERQGAYGTVTKVIIDPCSHDFCPKLKEIKLEECRAFAVKRLNQSNIEERGKFYNEKSQLRLFDGVAHRHLVTLLASFEHKDHYHLIFPWADYSLEAYWERERPEGKERIVLWVAKQMAGLMAAVDTIHNPPSHSLQPNSMEKKYGRHSDIKPDNILWFRTTDDQHGILVLADLGLSALNREVSRSNIPSEKAPRVPGYRPPECDIDGAMVSRAFDIWTLACLFTELLTWLLGGRELLDEFERVRKSQDYLEGVNSLLFFQLMEKEDRSGHVVQVKKSVSEWFVKLHGLKTCTQFIHDALDIIEDEMLVVISEERTRTRSTPLRRKFEKMYQKCVVDAAYETKGLARHHTLRQIIPVEAKVKKDALTLNGKLSSYRGAWSRSGLARS</sequence>